<keyword evidence="5" id="KW-0378">Hydrolase</keyword>
<evidence type="ECO:0000256" key="1">
    <source>
        <dbReference type="ARBA" id="ARBA00004170"/>
    </source>
</evidence>
<reference evidence="12 13" key="1">
    <citation type="submission" date="2020-09" db="EMBL/GenBank/DDBJ databases">
        <title>De no assembly of potato wild relative species, Solanum commersonii.</title>
        <authorList>
            <person name="Cho K."/>
        </authorList>
    </citation>
    <scope>NUCLEOTIDE SEQUENCE [LARGE SCALE GENOMIC DNA]</scope>
    <source>
        <strain evidence="12">LZ3.2</strain>
        <tissue evidence="12">Leaf</tissue>
    </source>
</reference>
<dbReference type="InterPro" id="IPR000157">
    <property type="entry name" value="TIR_dom"/>
</dbReference>
<dbReference type="Pfam" id="PF23598">
    <property type="entry name" value="LRR_14"/>
    <property type="match status" value="2"/>
</dbReference>
<dbReference type="SMART" id="SM00364">
    <property type="entry name" value="LRR_BAC"/>
    <property type="match status" value="11"/>
</dbReference>
<dbReference type="PROSITE" id="PS51450">
    <property type="entry name" value="LRR"/>
    <property type="match status" value="5"/>
</dbReference>
<dbReference type="InterPro" id="IPR044974">
    <property type="entry name" value="Disease_R_plants"/>
</dbReference>
<evidence type="ECO:0000256" key="6">
    <source>
        <dbReference type="ARBA" id="ARBA00022821"/>
    </source>
</evidence>
<feature type="domain" description="TIR" evidence="11">
    <location>
        <begin position="17"/>
        <end position="186"/>
    </location>
</feature>
<sequence length="3010" mass="341884">MASSSSAAARSSQLTGSKYDVFLSFRGEDTRRNFTSYLYQGLKNKEIHTFVDDKRLEDGDSLSKELVKAIEESQVAVIIFSKNYATSRWCLDELVKIMECKEKNGQLVIPVFYDVNPSHVRHQSESFAEAFAKHESRYKDDVEGMKKVEGWRSALTAAANIKGYDICDKIESECIRELVDDVSSKLCKTSSSYLQDLVGIDTHLENVKSLLEMESNDVRIVGIWGMGGVGKTTLARAAFDTLSPQFQGASFLADVNETNTNEMHFLQNILLSQLLREDKKYVNDKEEGKHLMAHRLRFMKVLVVLDGINHHDNLEYLAGDLGWFGNGSRIIATTRNKQIIGKNNVVYEVTTLPEHDAIQLFNHYAFKDEAPDEHIKKLALEVVSHAKGLPLALRLWGIWLHNQDKTMWREAVDVIKRESSPDIVKNLKISFEELQDNEKMIFLDIACFFRGMGKDDTIEILESYDLDARIRLHDLIDKSLVFITKYDTIQMHDLIQDMGRYVVKMQKDSGQPSRLWNIEDFEDVVNNTGTMAMEAIWFTYSGKLCFSKDTMKNMQSLRILGIFHKDGSYRMPNFINPDSNCQDGSIEYLPNNLCWFVWHDYPWKLLPENFNPRRLVHVDLRWSSLHYLWNETKLPQFLSLQRIDLSGSKSLKRTPDFKGMPNLEYLNLCRCLSLEEVHHSLKNCKKLMQLNLSFCIKLEWFPYVNVESLESLNLSSCYSLEKFPEIHGRMKQGTAIKIMTSFCRIRELPLSFFDHLIELHLDGMTNLVSLPSSICKSKGLVKLNVSYCSKLESLPEEIGDLVNLEELHATDTLISRPPSSIVRLNKLKSLSFGQPRVEDGMFFVFPQVNEGLLSLKSLDLSYCNIIDGGLPEDIGSLSSLKNLKLKGNNFKHLPQSISKLGALKYLDLSDCKRLTQLPEYFGCLSSLEMLHLSGNNFEHLPRSISQLDALEYLHLSDCKRLTQLPEYIGCLSSLKHLHLSGNNFEHLPRSIAQLGALRTLDLSHCERITQLPEFPQQLDTINADWSNDSICNSLFQNISSLQHDISASDSLSLKVFTSLGKDIPSWFHHQRMDTSVSVNLPENWYVSDNFLGIAVCYCGNLRNIRVDLCDDGMSSMTQEFALSNNSEYSNESDINFFLVPLGGLWDASNANENTPNDYGCIKLDFIGETYDDFGETDDDFGETYDDFGETDDDFGETDDDFGEEKKFGFRLLYKDEPKLGGLLQMRENNESMASSSSSARSLQLPQWKYDVFLSFRGEDTHRTFMGHLYQGLRNRGIFTFQGDKRLERGDSIQEELLKAIKESQVALIVFSKNYATSRWCLNELVKIMECKEKNGQTVIPVFYDVDPSHVQNQRESFAEAFARHESKYKGDAEGMQKVKGWRNALTAAADLKGFDIRNGIESENIQQIVAHISSKLCNSAYSLSSLKDVVGIHAHLEKLKSRLEIEIDDVRIVGIWGTGGIGKTTIAKAIFHTLSYQFKAACFLEDVKENAKKNQLHYLQNTLLSELLGETDDYANNKKEGKCMIPSRLSSMKVLIVLDDIDERDHLEYLAGDVGWFGSGSRVVVTTRNRDLIEKDAAAIYEVPTLPNLEAIQLFNQFAFKEEVIDECFKKLTLEVEGHAKGLPLALKVWGSLLHRKDLTQWRSTVDKLKENYSSEIVEKLKISYDGLDPIEQQIFLDIACFFRGDEKKKVIQILESCDFGADGLDALIDKSLVFLTEDDRIEMHDLIQDMGKYIVKLQKDAGKCSRIWDYEDFKEIMDSNKGTEAMEAIWFHYDGKICFSKEAMKNMEILRIIYIWSQDCSPCPDGSIEYLPNSLRWVVWNHFPWESLPENFEPKRLVHLQLRFSSLRYLWTGIKHFQYLRTLDLSRSRDLVQTPDFTEMSNLEYLDLGNCINLEEVHHSLGCRTKLKRLNLIYCRRLNRFPYVNVESLEYLDLKFCSRLEKFPEICGRTRPNLNIKMCDSEIRELPSYIVQCLTLRHLDNLVALPSTIGMLEGLVILDVSNCYKLESLPEGLGNLVNLEKVDASGTLISQPPSSIVRLNKLTFMSFAKQRYNVSLEGGVSFAFPQVNEGLHSLEDLDLSYCNLKDGGLPEDIGSLSSLEHLNLQGNNFDHLPQSISELGALRSLNLSNCKRLTQLPDFMGMPNLMTLNLSIINIEHLPQSIEQLGALRSLDLSYCERLKELSSFMGMQNLETLNLSNCINLEEVPHSLGFLKKLCTLKLTNCKRLKRFPALCIDSLDYLCLRDCSSLEKIPEILGNMKVELEIHMLDSVIRALGFRGFENLATLPSSICKLKSLVSLNVSDCSKLKSFPKEIGDLENLENLDARGTLISQPPSSIVQLNKLKFLSFAKQNSGGGLVDGVYFEFPQVNKGLCSLEHLDLSYCNLIDGGLPEDIGFLSSLNELYLSGNNFEHLPQSIAQLGALRSLDLSDCKRLKELPDFTGMQNFATLNLSNCINLEEVHHSLGCLEKLCTLKLTNCKRLKRFPVLCIDSLEYLNLEGCSSLEMFPEILESMDLKLKSGLKCLDLRGLESLVTLPSSICKLKNLVELNVSACSKLESLPEEIGDLENLEWLDAKNTLILKPPPSIVCLNKLHFLRFAKQKSEVGLEDEVCFVFPAVSDGLRLLEILNLSYCNLIDGGLPEDIGFLSSLNVLYLSGNNFEHLPQSIAQLGALRSLDLSDCKRLKELPGLEGMQNLATLNLSNCINLDEVHHSLGRLKKLCTLKLTNCKCLKRLPVLCIDSLEYLNLEGCSSLENFPEILGSMNVKSDIHMLDSVMRDLNSMYISLPRSLSQDIVSLPNDISASDSSSQRVFTIVHDENKIPSWFHHQGKDESVSINLPENWYVSDNFLGLVVCYSGNLVDTTVDLIPLCDDGMTQKLELSFLPNYDTELSDDSECDTEPTIHFFLVSLAGLWETSKANGKTPNDYGLITLSFSGEMKEFGFRLLVFIIEHPEKKIPSWFHHQGMDNFLRFANNTGDTAYEEHMLPLFVTEQLVSGPEKEIHEIFISWYYY</sequence>
<dbReference type="Pfam" id="PF01582">
    <property type="entry name" value="TIR"/>
    <property type="match status" value="2"/>
</dbReference>
<dbReference type="InterPro" id="IPR006553">
    <property type="entry name" value="Leu-rich_rpt_Cys-con_subtyp"/>
</dbReference>
<proteinExistence type="predicted"/>
<comment type="caution">
    <text evidence="12">The sequence shown here is derived from an EMBL/GenBank/DDBJ whole genome shotgun (WGS) entry which is preliminary data.</text>
</comment>
<dbReference type="InterPro" id="IPR042197">
    <property type="entry name" value="Apaf_helical"/>
</dbReference>
<dbReference type="GO" id="GO:0006952">
    <property type="term" value="P:defense response"/>
    <property type="evidence" value="ECO:0007669"/>
    <property type="project" value="UniProtKB-KW"/>
</dbReference>
<evidence type="ECO:0000259" key="11">
    <source>
        <dbReference type="PROSITE" id="PS50104"/>
    </source>
</evidence>
<dbReference type="GO" id="GO:0005524">
    <property type="term" value="F:ATP binding"/>
    <property type="evidence" value="ECO:0007669"/>
    <property type="project" value="UniProtKB-KW"/>
</dbReference>
<keyword evidence="8" id="KW-0175">Coiled coil</keyword>
<dbReference type="InterPro" id="IPR055414">
    <property type="entry name" value="LRR_R13L4/SHOC2-like"/>
</dbReference>
<dbReference type="InterPro" id="IPR045344">
    <property type="entry name" value="C-JID"/>
</dbReference>
<dbReference type="GO" id="GO:0051707">
    <property type="term" value="P:response to other organism"/>
    <property type="evidence" value="ECO:0007669"/>
    <property type="project" value="UniProtKB-ARBA"/>
</dbReference>
<dbReference type="SUPFAM" id="SSF52200">
    <property type="entry name" value="Toll/Interleukin receptor TIR domain"/>
    <property type="match status" value="2"/>
</dbReference>
<evidence type="ECO:0000256" key="8">
    <source>
        <dbReference type="ARBA" id="ARBA00023054"/>
    </source>
</evidence>
<dbReference type="GO" id="GO:0043531">
    <property type="term" value="F:ADP binding"/>
    <property type="evidence" value="ECO:0007669"/>
    <property type="project" value="InterPro"/>
</dbReference>
<evidence type="ECO:0000256" key="7">
    <source>
        <dbReference type="ARBA" id="ARBA00023027"/>
    </source>
</evidence>
<dbReference type="PANTHER" id="PTHR11017:SF464">
    <property type="entry name" value="ADP-RIBOSYL CYCLASE_CYCLIC ADP-RIBOSE HYDROLASE"/>
    <property type="match status" value="1"/>
</dbReference>
<keyword evidence="3" id="KW-0433">Leucine-rich repeat</keyword>
<dbReference type="SMART" id="SM00367">
    <property type="entry name" value="LRR_CC"/>
    <property type="match status" value="11"/>
</dbReference>
<evidence type="ECO:0000313" key="12">
    <source>
        <dbReference type="EMBL" id="KAG5574495.1"/>
    </source>
</evidence>
<keyword evidence="9" id="KW-0472">Membrane</keyword>
<dbReference type="PRINTS" id="PR00364">
    <property type="entry name" value="DISEASERSIST"/>
</dbReference>
<dbReference type="SUPFAM" id="SSF46785">
    <property type="entry name" value="Winged helix' DNA-binding domain"/>
    <property type="match status" value="1"/>
</dbReference>
<name>A0A9J5WGK9_SOLCO</name>
<dbReference type="Gene3D" id="3.80.10.10">
    <property type="entry name" value="Ribonuclease Inhibitor"/>
    <property type="match status" value="8"/>
</dbReference>
<comment type="catalytic activity">
    <reaction evidence="10">
        <text>NAD(+) + H2O = ADP-D-ribose + nicotinamide + H(+)</text>
        <dbReference type="Rhea" id="RHEA:16301"/>
        <dbReference type="ChEBI" id="CHEBI:15377"/>
        <dbReference type="ChEBI" id="CHEBI:15378"/>
        <dbReference type="ChEBI" id="CHEBI:17154"/>
        <dbReference type="ChEBI" id="CHEBI:57540"/>
        <dbReference type="ChEBI" id="CHEBI:57967"/>
        <dbReference type="EC" id="3.2.2.6"/>
    </reaction>
    <physiologicalReaction direction="left-to-right" evidence="10">
        <dbReference type="Rhea" id="RHEA:16302"/>
    </physiologicalReaction>
</comment>
<dbReference type="Pfam" id="PF23286">
    <property type="entry name" value="LRR_13"/>
    <property type="match status" value="2"/>
</dbReference>
<dbReference type="PROSITE" id="PS50104">
    <property type="entry name" value="TIR"/>
    <property type="match status" value="2"/>
</dbReference>
<dbReference type="PANTHER" id="PTHR11017">
    <property type="entry name" value="LEUCINE-RICH REPEAT-CONTAINING PROTEIN"/>
    <property type="match status" value="1"/>
</dbReference>
<dbReference type="SUPFAM" id="SSF52058">
    <property type="entry name" value="L domain-like"/>
    <property type="match status" value="5"/>
</dbReference>
<comment type="subcellular location">
    <subcellularLocation>
        <location evidence="1">Membrane</location>
        <topology evidence="1">Peripheral membrane protein</topology>
    </subcellularLocation>
</comment>
<dbReference type="GO" id="GO:0016020">
    <property type="term" value="C:membrane"/>
    <property type="evidence" value="ECO:0007669"/>
    <property type="project" value="UniProtKB-SubCell"/>
</dbReference>
<dbReference type="OrthoDB" id="1936883at2759"/>
<organism evidence="12 13">
    <name type="scientific">Solanum commersonii</name>
    <name type="common">Commerson's wild potato</name>
    <name type="synonym">Commerson's nightshade</name>
    <dbReference type="NCBI Taxonomy" id="4109"/>
    <lineage>
        <taxon>Eukaryota</taxon>
        <taxon>Viridiplantae</taxon>
        <taxon>Streptophyta</taxon>
        <taxon>Embryophyta</taxon>
        <taxon>Tracheophyta</taxon>
        <taxon>Spermatophyta</taxon>
        <taxon>Magnoliopsida</taxon>
        <taxon>eudicotyledons</taxon>
        <taxon>Gunneridae</taxon>
        <taxon>Pentapetalae</taxon>
        <taxon>asterids</taxon>
        <taxon>lamiids</taxon>
        <taxon>Solanales</taxon>
        <taxon>Solanaceae</taxon>
        <taxon>Solanoideae</taxon>
        <taxon>Solaneae</taxon>
        <taxon>Solanum</taxon>
    </lineage>
</organism>
<keyword evidence="4" id="KW-0677">Repeat</keyword>
<dbReference type="Gene3D" id="1.10.8.430">
    <property type="entry name" value="Helical domain of apoptotic protease-activating factors"/>
    <property type="match status" value="2"/>
</dbReference>
<dbReference type="Pfam" id="PF23282">
    <property type="entry name" value="WHD_ROQ1"/>
    <property type="match status" value="2"/>
</dbReference>
<dbReference type="Pfam" id="PF20160">
    <property type="entry name" value="C-JID"/>
    <property type="match status" value="2"/>
</dbReference>
<keyword evidence="7" id="KW-0520">NAD</keyword>
<evidence type="ECO:0000256" key="2">
    <source>
        <dbReference type="ARBA" id="ARBA00011982"/>
    </source>
</evidence>
<dbReference type="SUPFAM" id="SSF52540">
    <property type="entry name" value="P-loop containing nucleoside triphosphate hydrolases"/>
    <property type="match status" value="2"/>
</dbReference>
<dbReference type="InterPro" id="IPR032675">
    <property type="entry name" value="LRR_dom_sf"/>
</dbReference>
<dbReference type="InterPro" id="IPR036390">
    <property type="entry name" value="WH_DNA-bd_sf"/>
</dbReference>
<evidence type="ECO:0000256" key="4">
    <source>
        <dbReference type="ARBA" id="ARBA00022737"/>
    </source>
</evidence>
<dbReference type="InterPro" id="IPR035897">
    <property type="entry name" value="Toll_tir_struct_dom_sf"/>
</dbReference>
<evidence type="ECO:0000256" key="5">
    <source>
        <dbReference type="ARBA" id="ARBA00022801"/>
    </source>
</evidence>
<dbReference type="Proteomes" id="UP000824120">
    <property type="component" value="Chromosome 11"/>
</dbReference>
<evidence type="ECO:0000256" key="10">
    <source>
        <dbReference type="ARBA" id="ARBA00047304"/>
    </source>
</evidence>
<feature type="domain" description="TIR" evidence="11">
    <location>
        <begin position="1247"/>
        <end position="1416"/>
    </location>
</feature>
<dbReference type="SMART" id="SM00369">
    <property type="entry name" value="LRR_TYP"/>
    <property type="match status" value="12"/>
</dbReference>
<keyword evidence="6" id="KW-0611">Plant defense</keyword>
<keyword evidence="13" id="KW-1185">Reference proteome</keyword>
<dbReference type="Gene3D" id="3.40.50.300">
    <property type="entry name" value="P-loop containing nucleotide triphosphate hydrolases"/>
    <property type="match status" value="2"/>
</dbReference>
<dbReference type="Gene3D" id="3.40.50.10140">
    <property type="entry name" value="Toll/interleukin-1 receptor homology (TIR) domain"/>
    <property type="match status" value="2"/>
</dbReference>
<protein>
    <recommendedName>
        <fullName evidence="2">ADP-ribosyl cyclase/cyclic ADP-ribose hydrolase</fullName>
        <ecNumber evidence="2">3.2.2.6</ecNumber>
    </recommendedName>
</protein>
<dbReference type="InterPro" id="IPR001611">
    <property type="entry name" value="Leu-rich_rpt"/>
</dbReference>
<dbReference type="InterPro" id="IPR058546">
    <property type="entry name" value="RPS4B/Roq1-like_LRR"/>
</dbReference>
<dbReference type="GO" id="GO:0007165">
    <property type="term" value="P:signal transduction"/>
    <property type="evidence" value="ECO:0007669"/>
    <property type="project" value="InterPro"/>
</dbReference>
<dbReference type="InterPro" id="IPR003591">
    <property type="entry name" value="Leu-rich_rpt_typical-subtyp"/>
</dbReference>
<evidence type="ECO:0000313" key="13">
    <source>
        <dbReference type="Proteomes" id="UP000824120"/>
    </source>
</evidence>
<gene>
    <name evidence="12" type="ORF">H5410_054629</name>
</gene>
<evidence type="ECO:0000256" key="9">
    <source>
        <dbReference type="ARBA" id="ARBA00023136"/>
    </source>
</evidence>
<accession>A0A9J5WGK9</accession>
<dbReference type="InterPro" id="IPR027417">
    <property type="entry name" value="P-loop_NTPase"/>
</dbReference>
<dbReference type="Pfam" id="PF00560">
    <property type="entry name" value="LRR_1"/>
    <property type="match status" value="2"/>
</dbReference>
<dbReference type="GO" id="GO:0061809">
    <property type="term" value="F:NAD+ nucleosidase activity, cyclic ADP-ribose generating"/>
    <property type="evidence" value="ECO:0007669"/>
    <property type="project" value="UniProtKB-EC"/>
</dbReference>
<dbReference type="EC" id="3.2.2.6" evidence="2"/>
<dbReference type="EMBL" id="JACXVP010000011">
    <property type="protein sequence ID" value="KAG5574495.1"/>
    <property type="molecule type" value="Genomic_DNA"/>
</dbReference>
<dbReference type="Pfam" id="PF00931">
    <property type="entry name" value="NB-ARC"/>
    <property type="match status" value="2"/>
</dbReference>
<dbReference type="SMART" id="SM00255">
    <property type="entry name" value="TIR"/>
    <property type="match status" value="2"/>
</dbReference>
<dbReference type="FunFam" id="3.40.50.10140:FF:000007">
    <property type="entry name" value="Disease resistance protein (TIR-NBS-LRR class)"/>
    <property type="match status" value="2"/>
</dbReference>
<dbReference type="InterPro" id="IPR002182">
    <property type="entry name" value="NB-ARC"/>
</dbReference>
<evidence type="ECO:0000256" key="3">
    <source>
        <dbReference type="ARBA" id="ARBA00022614"/>
    </source>
</evidence>
<dbReference type="InterPro" id="IPR058192">
    <property type="entry name" value="WHD_ROQ1-like"/>
</dbReference>
<dbReference type="SUPFAM" id="SSF52047">
    <property type="entry name" value="RNI-like"/>
    <property type="match status" value="1"/>
</dbReference>